<sequence>MQLELFDCSKWNNTLFVQAAEFYTVVLRSRQTNLFQLYTSHTLRCIYALSSIQISMMSNALIEPFSFRNQYTNDIPEWVLRINERLGIAKVTGNE</sequence>
<protein>
    <submittedName>
        <fullName evidence="1">Uncharacterized protein</fullName>
    </submittedName>
</protein>
<proteinExistence type="predicted"/>
<evidence type="ECO:0000313" key="2">
    <source>
        <dbReference type="Proteomes" id="UP001054945"/>
    </source>
</evidence>
<keyword evidence="2" id="KW-1185">Reference proteome</keyword>
<dbReference type="EMBL" id="BPLR01011554">
    <property type="protein sequence ID" value="GIY47246.1"/>
    <property type="molecule type" value="Genomic_DNA"/>
</dbReference>
<organism evidence="1 2">
    <name type="scientific">Caerostris extrusa</name>
    <name type="common">Bark spider</name>
    <name type="synonym">Caerostris bankana</name>
    <dbReference type="NCBI Taxonomy" id="172846"/>
    <lineage>
        <taxon>Eukaryota</taxon>
        <taxon>Metazoa</taxon>
        <taxon>Ecdysozoa</taxon>
        <taxon>Arthropoda</taxon>
        <taxon>Chelicerata</taxon>
        <taxon>Arachnida</taxon>
        <taxon>Araneae</taxon>
        <taxon>Araneomorphae</taxon>
        <taxon>Entelegynae</taxon>
        <taxon>Araneoidea</taxon>
        <taxon>Araneidae</taxon>
        <taxon>Caerostris</taxon>
    </lineage>
</organism>
<name>A0AAV4TP90_CAEEX</name>
<gene>
    <name evidence="1" type="ORF">CEXT_637941</name>
</gene>
<comment type="caution">
    <text evidence="1">The sequence shown here is derived from an EMBL/GenBank/DDBJ whole genome shotgun (WGS) entry which is preliminary data.</text>
</comment>
<accession>A0AAV4TP90</accession>
<reference evidence="1 2" key="1">
    <citation type="submission" date="2021-06" db="EMBL/GenBank/DDBJ databases">
        <title>Caerostris extrusa draft genome.</title>
        <authorList>
            <person name="Kono N."/>
            <person name="Arakawa K."/>
        </authorList>
    </citation>
    <scope>NUCLEOTIDE SEQUENCE [LARGE SCALE GENOMIC DNA]</scope>
</reference>
<evidence type="ECO:0000313" key="1">
    <source>
        <dbReference type="EMBL" id="GIY47246.1"/>
    </source>
</evidence>
<dbReference type="AlphaFoldDB" id="A0AAV4TP90"/>
<dbReference type="Proteomes" id="UP001054945">
    <property type="component" value="Unassembled WGS sequence"/>
</dbReference>